<comment type="caution">
    <text evidence="1">The sequence shown here is derived from an EMBL/GenBank/DDBJ whole genome shotgun (WGS) entry which is preliminary data.</text>
</comment>
<protein>
    <submittedName>
        <fullName evidence="1">Uncharacterized protein</fullName>
    </submittedName>
</protein>
<evidence type="ECO:0000313" key="1">
    <source>
        <dbReference type="EMBL" id="KAI4830037.1"/>
    </source>
</evidence>
<evidence type="ECO:0000313" key="2">
    <source>
        <dbReference type="Proteomes" id="UP001057452"/>
    </source>
</evidence>
<feature type="non-terminal residue" evidence="1">
    <location>
        <position position="130"/>
    </location>
</feature>
<name>A0ACB9XT97_CHAAC</name>
<accession>A0ACB9XT97</accession>
<reference evidence="1" key="1">
    <citation type="submission" date="2022-05" db="EMBL/GenBank/DDBJ databases">
        <title>Chromosome-level genome of Chaenocephalus aceratus.</title>
        <authorList>
            <person name="Park H."/>
        </authorList>
    </citation>
    <scope>NUCLEOTIDE SEQUENCE</scope>
    <source>
        <strain evidence="1">KU_202001</strain>
    </source>
</reference>
<dbReference type="EMBL" id="CM043787">
    <property type="protein sequence ID" value="KAI4830037.1"/>
    <property type="molecule type" value="Genomic_DNA"/>
</dbReference>
<proteinExistence type="predicted"/>
<dbReference type="Proteomes" id="UP001057452">
    <property type="component" value="Chromosome 3"/>
</dbReference>
<feature type="non-terminal residue" evidence="1">
    <location>
        <position position="1"/>
    </location>
</feature>
<organism evidence="1 2">
    <name type="scientific">Chaenocephalus aceratus</name>
    <name type="common">Blackfin icefish</name>
    <name type="synonym">Chaenichthys aceratus</name>
    <dbReference type="NCBI Taxonomy" id="36190"/>
    <lineage>
        <taxon>Eukaryota</taxon>
        <taxon>Metazoa</taxon>
        <taxon>Chordata</taxon>
        <taxon>Craniata</taxon>
        <taxon>Vertebrata</taxon>
        <taxon>Euteleostomi</taxon>
        <taxon>Actinopterygii</taxon>
        <taxon>Neopterygii</taxon>
        <taxon>Teleostei</taxon>
        <taxon>Neoteleostei</taxon>
        <taxon>Acanthomorphata</taxon>
        <taxon>Eupercaria</taxon>
        <taxon>Perciformes</taxon>
        <taxon>Notothenioidei</taxon>
        <taxon>Channichthyidae</taxon>
        <taxon>Chaenocephalus</taxon>
    </lineage>
</organism>
<sequence length="130" mass="14287">LSGCNLSWRNCEALVSVLTSKNCSLRKLDLSHNDLQDGGVMLLSAGLRSSHSRLEILGLSGCMVREKGCEILASVLKSNRYLRELDLSYNHPGDSGVAQLHALLDDQCCKLETLKIDHCGELRLKPAPLR</sequence>
<keyword evidence="2" id="KW-1185">Reference proteome</keyword>
<gene>
    <name evidence="1" type="ORF">KUCAC02_001691</name>
</gene>